<evidence type="ECO:0000256" key="1">
    <source>
        <dbReference type="SAM" id="MobiDB-lite"/>
    </source>
</evidence>
<accession>A0A4W3J7F6</accession>
<reference evidence="3" key="3">
    <citation type="journal article" date="2014" name="Nature">
        <title>Elephant shark genome provides unique insights into gnathostome evolution.</title>
        <authorList>
            <consortium name="International Elephant Shark Genome Sequencing Consortium"/>
            <person name="Venkatesh B."/>
            <person name="Lee A.P."/>
            <person name="Ravi V."/>
            <person name="Maurya A.K."/>
            <person name="Lian M.M."/>
            <person name="Swann J.B."/>
            <person name="Ohta Y."/>
            <person name="Flajnik M.F."/>
            <person name="Sutoh Y."/>
            <person name="Kasahara M."/>
            <person name="Hoon S."/>
            <person name="Gangu V."/>
            <person name="Roy S.W."/>
            <person name="Irimia M."/>
            <person name="Korzh V."/>
            <person name="Kondrychyn I."/>
            <person name="Lim Z.W."/>
            <person name="Tay B.H."/>
            <person name="Tohari S."/>
            <person name="Kong K.W."/>
            <person name="Ho S."/>
            <person name="Lorente-Galdos B."/>
            <person name="Quilez J."/>
            <person name="Marques-Bonet T."/>
            <person name="Raney B.J."/>
            <person name="Ingham P.W."/>
            <person name="Tay A."/>
            <person name="Hillier L.W."/>
            <person name="Minx P."/>
            <person name="Boehm T."/>
            <person name="Wilson R.K."/>
            <person name="Brenner S."/>
            <person name="Warren W.C."/>
        </authorList>
    </citation>
    <scope>NUCLEOTIDE SEQUENCE [LARGE SCALE GENOMIC DNA]</scope>
</reference>
<dbReference type="STRING" id="7868.ENSCMIP00000035491"/>
<proteinExistence type="predicted"/>
<organism evidence="2 3">
    <name type="scientific">Callorhinchus milii</name>
    <name type="common">Ghost shark</name>
    <dbReference type="NCBI Taxonomy" id="7868"/>
    <lineage>
        <taxon>Eukaryota</taxon>
        <taxon>Metazoa</taxon>
        <taxon>Chordata</taxon>
        <taxon>Craniata</taxon>
        <taxon>Vertebrata</taxon>
        <taxon>Chondrichthyes</taxon>
        <taxon>Holocephali</taxon>
        <taxon>Chimaeriformes</taxon>
        <taxon>Callorhinchidae</taxon>
        <taxon>Callorhinchus</taxon>
    </lineage>
</organism>
<evidence type="ECO:0000313" key="2">
    <source>
        <dbReference type="Ensembl" id="ENSCMIP00000035491.1"/>
    </source>
</evidence>
<feature type="region of interest" description="Disordered" evidence="1">
    <location>
        <begin position="171"/>
        <end position="190"/>
    </location>
</feature>
<dbReference type="Proteomes" id="UP000314986">
    <property type="component" value="Unassembled WGS sequence"/>
</dbReference>
<dbReference type="InParanoid" id="A0A4W3J7F6"/>
<reference evidence="2" key="5">
    <citation type="submission" date="2025-09" db="UniProtKB">
        <authorList>
            <consortium name="Ensembl"/>
        </authorList>
    </citation>
    <scope>IDENTIFICATION</scope>
</reference>
<reference evidence="3" key="2">
    <citation type="journal article" date="2007" name="PLoS Biol.">
        <title>Survey sequencing and comparative analysis of the elephant shark (Callorhinchus milii) genome.</title>
        <authorList>
            <person name="Venkatesh B."/>
            <person name="Kirkness E.F."/>
            <person name="Loh Y.H."/>
            <person name="Halpern A.L."/>
            <person name="Lee A.P."/>
            <person name="Johnson J."/>
            <person name="Dandona N."/>
            <person name="Viswanathan L.D."/>
            <person name="Tay A."/>
            <person name="Venter J.C."/>
            <person name="Strausberg R.L."/>
            <person name="Brenner S."/>
        </authorList>
    </citation>
    <scope>NUCLEOTIDE SEQUENCE [LARGE SCALE GENOMIC DNA]</scope>
</reference>
<evidence type="ECO:0000313" key="3">
    <source>
        <dbReference type="Proteomes" id="UP000314986"/>
    </source>
</evidence>
<name>A0A4W3J7F6_CALMI</name>
<sequence>MGLPAAGINHPKGVLTDLPKGVPVAGLSLEPGQSPVGTLPFYPNRSLLPHGRGEQKAPEKAAAGLGVHPALPAAALAHLQGIPNPLLNTLLASLQQHRAQPSLPEPASVGGITANKLSLLGDPPQDLKVPNNPYLNFYSVFPSLNPPAGSMGKQVGVSQQSRGLGAVLNLPSSRTTQSSTEQQQQPAASQYTYDAYQDYPSNYRDYSQEQPWYPQGVPSLDEGFAHGHRAEQDEVTAAAYTEASTAPAEAFYNQPPAAYGDYNTFVQMVPSYYTTSQAYYPANVPSAYTNKSPVAGQKRASSYLLPSPEVSPDGGYVGQHSQGLGGHYADSYYKKKRVF</sequence>
<dbReference type="Ensembl" id="ENSCMIT00000036018.1">
    <property type="protein sequence ID" value="ENSCMIP00000035491.1"/>
    <property type="gene ID" value="ENSCMIG00000015020.1"/>
</dbReference>
<reference evidence="3" key="1">
    <citation type="journal article" date="2006" name="Science">
        <title>Ancient noncoding elements conserved in the human genome.</title>
        <authorList>
            <person name="Venkatesh B."/>
            <person name="Kirkness E.F."/>
            <person name="Loh Y.H."/>
            <person name="Halpern A.L."/>
            <person name="Lee A.P."/>
            <person name="Johnson J."/>
            <person name="Dandona N."/>
            <person name="Viswanathan L.D."/>
            <person name="Tay A."/>
            <person name="Venter J.C."/>
            <person name="Strausberg R.L."/>
            <person name="Brenner S."/>
        </authorList>
    </citation>
    <scope>NUCLEOTIDE SEQUENCE [LARGE SCALE GENOMIC DNA]</scope>
</reference>
<keyword evidence="3" id="KW-1185">Reference proteome</keyword>
<dbReference type="OMA" id="DYTQDPV"/>
<dbReference type="AlphaFoldDB" id="A0A4W3J7F6"/>
<protein>
    <submittedName>
        <fullName evidence="2">Uncharacterized protein</fullName>
    </submittedName>
</protein>
<reference evidence="2" key="4">
    <citation type="submission" date="2025-08" db="UniProtKB">
        <authorList>
            <consortium name="Ensembl"/>
        </authorList>
    </citation>
    <scope>IDENTIFICATION</scope>
</reference>